<evidence type="ECO:0000259" key="8">
    <source>
        <dbReference type="Pfam" id="PF02687"/>
    </source>
</evidence>
<comment type="subcellular location">
    <subcellularLocation>
        <location evidence="1">Cell membrane</location>
        <topology evidence="1">Multi-pass membrane protein</topology>
    </subcellularLocation>
</comment>
<keyword evidence="4 7" id="KW-1133">Transmembrane helix</keyword>
<dbReference type="KEGG" id="salh:HMF8227_01999"/>
<accession>A0A2S2E4F1</accession>
<evidence type="ECO:0000256" key="3">
    <source>
        <dbReference type="ARBA" id="ARBA00022692"/>
    </source>
</evidence>
<comment type="similarity">
    <text evidence="6">Belongs to the ABC-4 integral membrane protein family.</text>
</comment>
<evidence type="ECO:0000313" key="10">
    <source>
        <dbReference type="EMBL" id="AWL12469.1"/>
    </source>
</evidence>
<keyword evidence="5 7" id="KW-0472">Membrane</keyword>
<feature type="domain" description="ABC3 transporter permease C-terminal" evidence="8">
    <location>
        <begin position="276"/>
        <end position="391"/>
    </location>
</feature>
<dbReference type="GO" id="GO:0005886">
    <property type="term" value="C:plasma membrane"/>
    <property type="evidence" value="ECO:0007669"/>
    <property type="project" value="UniProtKB-SubCell"/>
</dbReference>
<feature type="transmembrane region" description="Helical" evidence="7">
    <location>
        <begin position="319"/>
        <end position="352"/>
    </location>
</feature>
<dbReference type="PANTHER" id="PTHR30572">
    <property type="entry name" value="MEMBRANE COMPONENT OF TRANSPORTER-RELATED"/>
    <property type="match status" value="1"/>
</dbReference>
<feature type="transmembrane region" description="Helical" evidence="7">
    <location>
        <begin position="273"/>
        <end position="298"/>
    </location>
</feature>
<dbReference type="GO" id="GO:0022857">
    <property type="term" value="F:transmembrane transporter activity"/>
    <property type="evidence" value="ECO:0007669"/>
    <property type="project" value="TreeGrafter"/>
</dbReference>
<dbReference type="GO" id="GO:0005524">
    <property type="term" value="F:ATP binding"/>
    <property type="evidence" value="ECO:0007669"/>
    <property type="project" value="UniProtKB-KW"/>
</dbReference>
<dbReference type="InterPro" id="IPR025857">
    <property type="entry name" value="MacB_PCD"/>
</dbReference>
<evidence type="ECO:0000256" key="1">
    <source>
        <dbReference type="ARBA" id="ARBA00004651"/>
    </source>
</evidence>
<proteinExistence type="inferred from homology"/>
<feature type="transmembrane region" description="Helical" evidence="7">
    <location>
        <begin position="21"/>
        <end position="41"/>
    </location>
</feature>
<dbReference type="InterPro" id="IPR050250">
    <property type="entry name" value="Macrolide_Exporter_MacB"/>
</dbReference>
<dbReference type="RefSeq" id="WP_109340041.1">
    <property type="nucleotide sequence ID" value="NZ_CP029347.1"/>
</dbReference>
<evidence type="ECO:0000256" key="7">
    <source>
        <dbReference type="SAM" id="Phobius"/>
    </source>
</evidence>
<keyword evidence="3 7" id="KW-0812">Transmembrane</keyword>
<protein>
    <submittedName>
        <fullName evidence="10">Macrolide export ATP-binding/permease protein MacB</fullName>
    </submittedName>
</protein>
<sequence>MKLIDALDWIRTSVLSQRHRNTLTITGFAIGVSTITLLAALGDSLKTFVVAEFTQFGSNIVAVTPGKTETMGVSGILRTNKGLYLEDVASLQHLPQVEKVIPVIAGTAEVKHANRLRATDIIGTNHFALAAWQLQQAQGRFLPNDDLYRPRPVAVLGSKIHQALFENTHVLGEFIRIGGQRFTVVGVLAPKGQFLGMDLDEMVYVPAAKGLELFNRDSLMEVDIVYRSHLSPPQAVSAIKLHLIKRHGAEDFTIVTQDQMLDTMAGILTAIRITGIIIGAISLLVGSVGIYTILTITISQRQQEVGLVRALGMPQRLLMLLFLGEALTLALIGGILGLLTVAVLQGLLFYWLPELPTLLTLSSAGLGLSVSLLVGLLSGARPAYMASRLPPIEALRAE</sequence>
<evidence type="ECO:0000256" key="4">
    <source>
        <dbReference type="ARBA" id="ARBA00022989"/>
    </source>
</evidence>
<dbReference type="InterPro" id="IPR003838">
    <property type="entry name" value="ABC3_permease_C"/>
</dbReference>
<organism evidence="10 11">
    <name type="scientific">Saliniradius amylolyticus</name>
    <dbReference type="NCBI Taxonomy" id="2183582"/>
    <lineage>
        <taxon>Bacteria</taxon>
        <taxon>Pseudomonadati</taxon>
        <taxon>Pseudomonadota</taxon>
        <taxon>Gammaproteobacteria</taxon>
        <taxon>Alteromonadales</taxon>
        <taxon>Alteromonadaceae</taxon>
        <taxon>Saliniradius</taxon>
    </lineage>
</organism>
<reference evidence="10 11" key="1">
    <citation type="submission" date="2018-05" db="EMBL/GenBank/DDBJ databases">
        <title>Salinimonas sp. HMF8227 Genome sequencing and assembly.</title>
        <authorList>
            <person name="Kang H."/>
            <person name="Kang J."/>
            <person name="Cha I."/>
            <person name="Kim H."/>
            <person name="Joh K."/>
        </authorList>
    </citation>
    <scope>NUCLEOTIDE SEQUENCE [LARGE SCALE GENOMIC DNA]</scope>
    <source>
        <strain evidence="10 11">HMF8227</strain>
    </source>
</reference>
<keyword evidence="11" id="KW-1185">Reference proteome</keyword>
<keyword evidence="10" id="KW-0067">ATP-binding</keyword>
<dbReference type="OrthoDB" id="9770036at2"/>
<evidence type="ECO:0000256" key="2">
    <source>
        <dbReference type="ARBA" id="ARBA00022475"/>
    </source>
</evidence>
<dbReference type="EMBL" id="CP029347">
    <property type="protein sequence ID" value="AWL12469.1"/>
    <property type="molecule type" value="Genomic_DNA"/>
</dbReference>
<evidence type="ECO:0000259" key="9">
    <source>
        <dbReference type="Pfam" id="PF12704"/>
    </source>
</evidence>
<evidence type="ECO:0000256" key="5">
    <source>
        <dbReference type="ARBA" id="ARBA00023136"/>
    </source>
</evidence>
<evidence type="ECO:0000256" key="6">
    <source>
        <dbReference type="ARBA" id="ARBA00038076"/>
    </source>
</evidence>
<dbReference type="Proteomes" id="UP000245728">
    <property type="component" value="Chromosome"/>
</dbReference>
<gene>
    <name evidence="10" type="ORF">HMF8227_01999</name>
</gene>
<keyword evidence="2" id="KW-1003">Cell membrane</keyword>
<feature type="domain" description="MacB-like periplasmic core" evidence="9">
    <location>
        <begin position="23"/>
        <end position="240"/>
    </location>
</feature>
<dbReference type="Pfam" id="PF02687">
    <property type="entry name" value="FtsX"/>
    <property type="match status" value="1"/>
</dbReference>
<name>A0A2S2E4F1_9ALTE</name>
<evidence type="ECO:0000313" key="11">
    <source>
        <dbReference type="Proteomes" id="UP000245728"/>
    </source>
</evidence>
<dbReference type="Pfam" id="PF12704">
    <property type="entry name" value="MacB_PCD"/>
    <property type="match status" value="1"/>
</dbReference>
<dbReference type="PANTHER" id="PTHR30572:SF4">
    <property type="entry name" value="ABC TRANSPORTER PERMEASE YTRF"/>
    <property type="match status" value="1"/>
</dbReference>
<feature type="transmembrane region" description="Helical" evidence="7">
    <location>
        <begin position="358"/>
        <end position="380"/>
    </location>
</feature>
<dbReference type="AlphaFoldDB" id="A0A2S2E4F1"/>
<keyword evidence="10" id="KW-0547">Nucleotide-binding</keyword>